<proteinExistence type="predicted"/>
<feature type="region of interest" description="Disordered" evidence="6">
    <location>
        <begin position="1"/>
        <end position="29"/>
    </location>
</feature>
<dbReference type="GO" id="GO:0002181">
    <property type="term" value="P:cytoplasmic translation"/>
    <property type="evidence" value="ECO:0007669"/>
    <property type="project" value="TreeGrafter"/>
</dbReference>
<comment type="caution">
    <text evidence="8">The sequence shown here is derived from an EMBL/GenBank/DDBJ whole genome shotgun (WGS) entry which is preliminary data.</text>
</comment>
<dbReference type="Pfam" id="PF16543">
    <property type="entry name" value="DFRP_C"/>
    <property type="match status" value="1"/>
</dbReference>
<evidence type="ECO:0000256" key="2">
    <source>
        <dbReference type="ARBA" id="ARBA00022771"/>
    </source>
</evidence>
<sequence length="356" mass="40751">MPPKKQQTNAKTKKAVEDKTFGMKNKNKSAKVQKFVQQVQQQAATGGKSKQATEKQQIKDAQEAKKAAELKKKQELLELFKPVQAPQKVPFGTDPKTVLCEFFKAGHCEKGHKCKFSHDLSVTRKDQKKDLYTDSRKEKEEDTMDKWDQKKLEEVVLSKAGNPKTTTDIVCKFFLEAIEDNKYGWFWECPNGGKSCKYVHALPPGFILKSKKDKTEKKEEITLEQFLETERHNLGSNLTPVTLDSFTEWKKHRMDKKDAEMAVTRKLKEKQFQAGKSQGMSGRDLFEFNPDWAEDSEEEDDYFDLSAYDREEAEKERDREANDRRELENGMAGVSVNDDGANAENDEPEQAGTSAN</sequence>
<dbReference type="GO" id="GO:0003729">
    <property type="term" value="F:mRNA binding"/>
    <property type="evidence" value="ECO:0007669"/>
    <property type="project" value="TreeGrafter"/>
</dbReference>
<evidence type="ECO:0000313" key="9">
    <source>
        <dbReference type="Proteomes" id="UP000612746"/>
    </source>
</evidence>
<dbReference type="PROSITE" id="PS50103">
    <property type="entry name" value="ZF_C3H1"/>
    <property type="match status" value="2"/>
</dbReference>
<feature type="compositionally biased region" description="Acidic residues" evidence="6">
    <location>
        <begin position="292"/>
        <end position="303"/>
    </location>
</feature>
<protein>
    <recommendedName>
        <fullName evidence="7">C3H1-type domain-containing protein</fullName>
    </recommendedName>
</protein>
<keyword evidence="9" id="KW-1185">Reference proteome</keyword>
<dbReference type="Gene3D" id="6.20.400.10">
    <property type="match status" value="1"/>
</dbReference>
<evidence type="ECO:0000256" key="3">
    <source>
        <dbReference type="ARBA" id="ARBA00022833"/>
    </source>
</evidence>
<keyword evidence="3 4" id="KW-0862">Zinc</keyword>
<keyword evidence="1 4" id="KW-0479">Metal-binding</keyword>
<evidence type="ECO:0000256" key="4">
    <source>
        <dbReference type="PROSITE-ProRule" id="PRU00723"/>
    </source>
</evidence>
<name>A0A8H7QAM0_9FUNG</name>
<feature type="region of interest" description="Disordered" evidence="6">
    <location>
        <begin position="272"/>
        <end position="356"/>
    </location>
</feature>
<feature type="zinc finger region" description="C3H1-type" evidence="4">
    <location>
        <begin position="94"/>
        <end position="121"/>
    </location>
</feature>
<evidence type="ECO:0000313" key="8">
    <source>
        <dbReference type="EMBL" id="KAG2189122.1"/>
    </source>
</evidence>
<feature type="domain" description="C3H1-type" evidence="7">
    <location>
        <begin position="94"/>
        <end position="121"/>
    </location>
</feature>
<dbReference type="PANTHER" id="PTHR12681:SF0">
    <property type="entry name" value="ZINC FINGER CCCH DOMAIN-CONTAINING PROTEIN 15"/>
    <property type="match status" value="1"/>
</dbReference>
<dbReference type="SUPFAM" id="SSF90229">
    <property type="entry name" value="CCCH zinc finger"/>
    <property type="match status" value="1"/>
</dbReference>
<gene>
    <name evidence="8" type="ORF">INT44_004264</name>
</gene>
<organism evidence="8 9">
    <name type="scientific">Umbelopsis vinacea</name>
    <dbReference type="NCBI Taxonomy" id="44442"/>
    <lineage>
        <taxon>Eukaryota</taxon>
        <taxon>Fungi</taxon>
        <taxon>Fungi incertae sedis</taxon>
        <taxon>Mucoromycota</taxon>
        <taxon>Mucoromycotina</taxon>
        <taxon>Umbelopsidomycetes</taxon>
        <taxon>Umbelopsidales</taxon>
        <taxon>Umbelopsidaceae</taxon>
        <taxon>Umbelopsis</taxon>
    </lineage>
</organism>
<evidence type="ECO:0000256" key="6">
    <source>
        <dbReference type="SAM" id="MobiDB-lite"/>
    </source>
</evidence>
<dbReference type="Proteomes" id="UP000612746">
    <property type="component" value="Unassembled WGS sequence"/>
</dbReference>
<feature type="coiled-coil region" evidence="5">
    <location>
        <begin position="51"/>
        <end position="78"/>
    </location>
</feature>
<dbReference type="Gene3D" id="4.10.1000.10">
    <property type="entry name" value="Zinc finger, CCCH-type"/>
    <property type="match status" value="1"/>
</dbReference>
<dbReference type="InterPro" id="IPR036855">
    <property type="entry name" value="Znf_CCCH_sf"/>
</dbReference>
<dbReference type="PANTHER" id="PTHR12681">
    <property type="entry name" value="ZINC FINGER-CONTAINING PROTEIN P48ZNF"/>
    <property type="match status" value="1"/>
</dbReference>
<dbReference type="InterPro" id="IPR032378">
    <property type="entry name" value="ZC3H15/TMA46_C"/>
</dbReference>
<dbReference type="InterPro" id="IPR000571">
    <property type="entry name" value="Znf_CCCH"/>
</dbReference>
<feature type="zinc finger region" description="C3H1-type" evidence="4">
    <location>
        <begin position="165"/>
        <end position="203"/>
    </location>
</feature>
<evidence type="ECO:0000256" key="1">
    <source>
        <dbReference type="ARBA" id="ARBA00022723"/>
    </source>
</evidence>
<dbReference type="Pfam" id="PF00642">
    <property type="entry name" value="zf-CCCH"/>
    <property type="match status" value="1"/>
</dbReference>
<evidence type="ECO:0000256" key="5">
    <source>
        <dbReference type="SAM" id="Coils"/>
    </source>
</evidence>
<dbReference type="OrthoDB" id="278280at2759"/>
<dbReference type="GO" id="GO:0005829">
    <property type="term" value="C:cytosol"/>
    <property type="evidence" value="ECO:0007669"/>
    <property type="project" value="TreeGrafter"/>
</dbReference>
<dbReference type="AlphaFoldDB" id="A0A8H7QAM0"/>
<keyword evidence="5" id="KW-0175">Coiled coil</keyword>
<dbReference type="GO" id="GO:0008270">
    <property type="term" value="F:zinc ion binding"/>
    <property type="evidence" value="ECO:0007669"/>
    <property type="project" value="UniProtKB-KW"/>
</dbReference>
<accession>A0A8H7QAM0</accession>
<keyword evidence="2 4" id="KW-0863">Zinc-finger</keyword>
<reference evidence="8" key="1">
    <citation type="submission" date="2020-12" db="EMBL/GenBank/DDBJ databases">
        <title>Metabolic potential, ecology and presence of endohyphal bacteria is reflected in genomic diversity of Mucoromycotina.</title>
        <authorList>
            <person name="Muszewska A."/>
            <person name="Okrasinska A."/>
            <person name="Steczkiewicz K."/>
            <person name="Drgas O."/>
            <person name="Orlowska M."/>
            <person name="Perlinska-Lenart U."/>
            <person name="Aleksandrzak-Piekarczyk T."/>
            <person name="Szatraj K."/>
            <person name="Zielenkiewicz U."/>
            <person name="Pilsyk S."/>
            <person name="Malc E."/>
            <person name="Mieczkowski P."/>
            <person name="Kruszewska J.S."/>
            <person name="Biernat P."/>
            <person name="Pawlowska J."/>
        </authorList>
    </citation>
    <scope>NUCLEOTIDE SEQUENCE</scope>
    <source>
        <strain evidence="8">WA0000051536</strain>
    </source>
</reference>
<evidence type="ECO:0000259" key="7">
    <source>
        <dbReference type="PROSITE" id="PS50103"/>
    </source>
</evidence>
<dbReference type="EMBL" id="JAEPRA010000001">
    <property type="protein sequence ID" value="KAG2189122.1"/>
    <property type="molecule type" value="Genomic_DNA"/>
</dbReference>
<feature type="compositionally biased region" description="Low complexity" evidence="6">
    <location>
        <begin position="1"/>
        <end position="10"/>
    </location>
</feature>
<dbReference type="SMART" id="SM00356">
    <property type="entry name" value="ZnF_C3H1"/>
    <property type="match status" value="2"/>
</dbReference>
<feature type="compositionally biased region" description="Basic and acidic residues" evidence="6">
    <location>
        <begin position="307"/>
        <end position="328"/>
    </location>
</feature>
<feature type="domain" description="C3H1-type" evidence="7">
    <location>
        <begin position="165"/>
        <end position="203"/>
    </location>
</feature>